<dbReference type="GO" id="GO:0032259">
    <property type="term" value="P:methylation"/>
    <property type="evidence" value="ECO:0007669"/>
    <property type="project" value="UniProtKB-KW"/>
</dbReference>
<sequence length="189" mass="20056">MHAPLDKPSPWVRRFAASVPAGEVLDLACGSGRHARLFAGLGHEVTAVDRDPQALAAAAGPGITALQTDLEEEGARWPFEAGRFAGIVVTNYLHRPLLADLVNSLAPNGVLIYETFALGNELYGKPSNPAFLLRPGELLQMAAQGGLTVQAFEDGVVKEPKPARVQRLCAAGQAFAQTEAKLDHLVGQE</sequence>
<dbReference type="InterPro" id="IPR041698">
    <property type="entry name" value="Methyltransf_25"/>
</dbReference>
<dbReference type="GO" id="GO:0061542">
    <property type="term" value="F:3-demethylubiquinol 3-O-methyltransferase activity"/>
    <property type="evidence" value="ECO:0007669"/>
    <property type="project" value="UniProtKB-EC"/>
</dbReference>
<evidence type="ECO:0000259" key="1">
    <source>
        <dbReference type="Pfam" id="PF13649"/>
    </source>
</evidence>
<evidence type="ECO:0000313" key="2">
    <source>
        <dbReference type="EMBL" id="MFC5479597.1"/>
    </source>
</evidence>
<gene>
    <name evidence="2" type="ORF">ACFPQ5_15480</name>
</gene>
<comment type="caution">
    <text evidence="2">The sequence shown here is derived from an EMBL/GenBank/DDBJ whole genome shotgun (WGS) entry which is preliminary data.</text>
</comment>
<dbReference type="EC" id="2.1.1.222" evidence="2"/>
<protein>
    <submittedName>
        <fullName evidence="2">Class I SAM-dependent methyltransferase</fullName>
        <ecNumber evidence="2">2.1.1.222</ecNumber>
        <ecNumber evidence="2">2.1.1.64</ecNumber>
    </submittedName>
</protein>
<reference evidence="3" key="1">
    <citation type="journal article" date="2019" name="Int. J. Syst. Evol. Microbiol.">
        <title>The Global Catalogue of Microorganisms (GCM) 10K type strain sequencing project: providing services to taxonomists for standard genome sequencing and annotation.</title>
        <authorList>
            <consortium name="The Broad Institute Genomics Platform"/>
            <consortium name="The Broad Institute Genome Sequencing Center for Infectious Disease"/>
            <person name="Wu L."/>
            <person name="Ma J."/>
        </authorList>
    </citation>
    <scope>NUCLEOTIDE SEQUENCE [LARGE SCALE GENOMIC DNA]</scope>
    <source>
        <strain evidence="3">CCUG 43111</strain>
    </source>
</reference>
<feature type="domain" description="Methyltransferase" evidence="1">
    <location>
        <begin position="24"/>
        <end position="109"/>
    </location>
</feature>
<organism evidence="2 3">
    <name type="scientific">Massilia suwonensis</name>
    <dbReference type="NCBI Taxonomy" id="648895"/>
    <lineage>
        <taxon>Bacteria</taxon>
        <taxon>Pseudomonadati</taxon>
        <taxon>Pseudomonadota</taxon>
        <taxon>Betaproteobacteria</taxon>
        <taxon>Burkholderiales</taxon>
        <taxon>Oxalobacteraceae</taxon>
        <taxon>Telluria group</taxon>
        <taxon>Massilia</taxon>
    </lineage>
</organism>
<dbReference type="InterPro" id="IPR029063">
    <property type="entry name" value="SAM-dependent_MTases_sf"/>
</dbReference>
<dbReference type="GO" id="GO:0102208">
    <property type="term" value="F:2-polyprenyl-6-hydroxyphenol methylase activity"/>
    <property type="evidence" value="ECO:0007669"/>
    <property type="project" value="UniProtKB-EC"/>
</dbReference>
<dbReference type="EMBL" id="JBHSMR010000013">
    <property type="protein sequence ID" value="MFC5479597.1"/>
    <property type="molecule type" value="Genomic_DNA"/>
</dbReference>
<proteinExistence type="predicted"/>
<keyword evidence="2" id="KW-0489">Methyltransferase</keyword>
<keyword evidence="3" id="KW-1185">Reference proteome</keyword>
<dbReference type="Proteomes" id="UP001596101">
    <property type="component" value="Unassembled WGS sequence"/>
</dbReference>
<dbReference type="Pfam" id="PF13649">
    <property type="entry name" value="Methyltransf_25"/>
    <property type="match status" value="1"/>
</dbReference>
<dbReference type="Gene3D" id="3.40.50.150">
    <property type="entry name" value="Vaccinia Virus protein VP39"/>
    <property type="match status" value="1"/>
</dbReference>
<name>A0ABW0MQA4_9BURK</name>
<keyword evidence="2" id="KW-0808">Transferase</keyword>
<dbReference type="EC" id="2.1.1.64" evidence="2"/>
<accession>A0ABW0MQA4</accession>
<dbReference type="SUPFAM" id="SSF53335">
    <property type="entry name" value="S-adenosyl-L-methionine-dependent methyltransferases"/>
    <property type="match status" value="1"/>
</dbReference>
<dbReference type="CDD" id="cd02440">
    <property type="entry name" value="AdoMet_MTases"/>
    <property type="match status" value="1"/>
</dbReference>
<dbReference type="RefSeq" id="WP_379757368.1">
    <property type="nucleotide sequence ID" value="NZ_JBHSMR010000013.1"/>
</dbReference>
<evidence type="ECO:0000313" key="3">
    <source>
        <dbReference type="Proteomes" id="UP001596101"/>
    </source>
</evidence>